<keyword evidence="6" id="KW-0547">Nucleotide-binding</keyword>
<evidence type="ECO:0000256" key="1">
    <source>
        <dbReference type="ARBA" id="ARBA00000085"/>
    </source>
</evidence>
<dbReference type="PANTHER" id="PTHR43547:SF2">
    <property type="entry name" value="HYBRID SIGNAL TRANSDUCTION HISTIDINE KINASE C"/>
    <property type="match status" value="1"/>
</dbReference>
<dbReference type="EC" id="2.7.13.3" evidence="3"/>
<feature type="domain" description="Histidine kinase" evidence="13">
    <location>
        <begin position="431"/>
        <end position="649"/>
    </location>
</feature>
<dbReference type="InterPro" id="IPR036097">
    <property type="entry name" value="HisK_dim/P_sf"/>
</dbReference>
<evidence type="ECO:0000313" key="16">
    <source>
        <dbReference type="Proteomes" id="UP000624041"/>
    </source>
</evidence>
<feature type="transmembrane region" description="Helical" evidence="12">
    <location>
        <begin position="274"/>
        <end position="291"/>
    </location>
</feature>
<dbReference type="Proteomes" id="UP000624041">
    <property type="component" value="Unassembled WGS sequence"/>
</dbReference>
<organism evidence="15 16">
    <name type="scientific">Oceanobacillus indicireducens</name>
    <dbReference type="NCBI Taxonomy" id="1004261"/>
    <lineage>
        <taxon>Bacteria</taxon>
        <taxon>Bacillati</taxon>
        <taxon>Bacillota</taxon>
        <taxon>Bacilli</taxon>
        <taxon>Bacillales</taxon>
        <taxon>Bacillaceae</taxon>
        <taxon>Oceanobacillus</taxon>
    </lineage>
</organism>
<keyword evidence="12" id="KW-0472">Membrane</keyword>
<keyword evidence="12" id="KW-1133">Transmembrane helix</keyword>
<dbReference type="InterPro" id="IPR036890">
    <property type="entry name" value="HATPase_C_sf"/>
</dbReference>
<evidence type="ECO:0000259" key="14">
    <source>
        <dbReference type="PROSITE" id="PS50110"/>
    </source>
</evidence>
<keyword evidence="7" id="KW-0418">Kinase</keyword>
<dbReference type="InterPro" id="IPR001789">
    <property type="entry name" value="Sig_transdc_resp-reg_receiver"/>
</dbReference>
<dbReference type="Pfam" id="PF00072">
    <property type="entry name" value="Response_reg"/>
    <property type="match status" value="1"/>
</dbReference>
<gene>
    <name evidence="15" type="ORF">GCM10007971_14710</name>
</gene>
<evidence type="ECO:0000256" key="11">
    <source>
        <dbReference type="PROSITE-ProRule" id="PRU00169"/>
    </source>
</evidence>
<dbReference type="SMART" id="SM00448">
    <property type="entry name" value="REC"/>
    <property type="match status" value="1"/>
</dbReference>
<dbReference type="GO" id="GO:0005524">
    <property type="term" value="F:ATP binding"/>
    <property type="evidence" value="ECO:0007669"/>
    <property type="project" value="UniProtKB-KW"/>
</dbReference>
<dbReference type="InterPro" id="IPR004358">
    <property type="entry name" value="Sig_transdc_His_kin-like_C"/>
</dbReference>
<dbReference type="GO" id="GO:0000155">
    <property type="term" value="F:phosphorelay sensor kinase activity"/>
    <property type="evidence" value="ECO:0007669"/>
    <property type="project" value="InterPro"/>
</dbReference>
<keyword evidence="12" id="KW-0812">Transmembrane</keyword>
<evidence type="ECO:0000256" key="2">
    <source>
        <dbReference type="ARBA" id="ARBA00006402"/>
    </source>
</evidence>
<dbReference type="PANTHER" id="PTHR43547">
    <property type="entry name" value="TWO-COMPONENT HISTIDINE KINASE"/>
    <property type="match status" value="1"/>
</dbReference>
<dbReference type="EMBL" id="BMOS01000008">
    <property type="protein sequence ID" value="GGN55684.1"/>
    <property type="molecule type" value="Genomic_DNA"/>
</dbReference>
<feature type="transmembrane region" description="Helical" evidence="12">
    <location>
        <begin position="303"/>
        <end position="321"/>
    </location>
</feature>
<dbReference type="PROSITE" id="PS50109">
    <property type="entry name" value="HIS_KIN"/>
    <property type="match status" value="2"/>
</dbReference>
<evidence type="ECO:0000256" key="8">
    <source>
        <dbReference type="ARBA" id="ARBA00022840"/>
    </source>
</evidence>
<evidence type="ECO:0000256" key="7">
    <source>
        <dbReference type="ARBA" id="ARBA00022777"/>
    </source>
</evidence>
<keyword evidence="4 11" id="KW-0597">Phosphoprotein</keyword>
<comment type="catalytic activity">
    <reaction evidence="1">
        <text>ATP + protein L-histidine = ADP + protein N-phospho-L-histidine.</text>
        <dbReference type="EC" id="2.7.13.3"/>
    </reaction>
</comment>
<dbReference type="GO" id="GO:0016020">
    <property type="term" value="C:membrane"/>
    <property type="evidence" value="ECO:0007669"/>
    <property type="project" value="InterPro"/>
</dbReference>
<evidence type="ECO:0000256" key="10">
    <source>
        <dbReference type="ARBA" id="ARBA00074306"/>
    </source>
</evidence>
<evidence type="ECO:0000256" key="5">
    <source>
        <dbReference type="ARBA" id="ARBA00022679"/>
    </source>
</evidence>
<protein>
    <recommendedName>
        <fullName evidence="10">Circadian input-output histidine kinase CikA</fullName>
        <ecNumber evidence="3">2.7.13.3</ecNumber>
    </recommendedName>
</protein>
<dbReference type="InterPro" id="IPR003661">
    <property type="entry name" value="HisK_dim/P_dom"/>
</dbReference>
<dbReference type="Pfam" id="PF00512">
    <property type="entry name" value="HisKA"/>
    <property type="match status" value="1"/>
</dbReference>
<feature type="transmembrane region" description="Helical" evidence="12">
    <location>
        <begin position="206"/>
        <end position="227"/>
    </location>
</feature>
<dbReference type="AlphaFoldDB" id="A0A917XVX9"/>
<dbReference type="SMART" id="SM00387">
    <property type="entry name" value="HATPase_c"/>
    <property type="match status" value="2"/>
</dbReference>
<dbReference type="SMART" id="SM00388">
    <property type="entry name" value="HisKA"/>
    <property type="match status" value="1"/>
</dbReference>
<feature type="modified residue" description="4-aspartylphosphate" evidence="11">
    <location>
        <position position="738"/>
    </location>
</feature>
<feature type="transmembrane region" description="Helical" evidence="12">
    <location>
        <begin position="357"/>
        <end position="378"/>
    </location>
</feature>
<evidence type="ECO:0000256" key="9">
    <source>
        <dbReference type="ARBA" id="ARBA00023012"/>
    </source>
</evidence>
<evidence type="ECO:0000256" key="3">
    <source>
        <dbReference type="ARBA" id="ARBA00012438"/>
    </source>
</evidence>
<dbReference type="PROSITE" id="PS50110">
    <property type="entry name" value="RESPONSE_REGULATORY"/>
    <property type="match status" value="1"/>
</dbReference>
<dbReference type="InterPro" id="IPR011006">
    <property type="entry name" value="CheY-like_superfamily"/>
</dbReference>
<dbReference type="Pfam" id="PF06580">
    <property type="entry name" value="His_kinase"/>
    <property type="match status" value="1"/>
</dbReference>
<dbReference type="InterPro" id="IPR010559">
    <property type="entry name" value="Sig_transdc_His_kin_internal"/>
</dbReference>
<comment type="similarity">
    <text evidence="2">In the N-terminal section; belongs to the phytochrome family.</text>
</comment>
<keyword evidence="8" id="KW-0067">ATP-binding</keyword>
<dbReference type="CDD" id="cd17574">
    <property type="entry name" value="REC_OmpR"/>
    <property type="match status" value="1"/>
</dbReference>
<evidence type="ECO:0000256" key="4">
    <source>
        <dbReference type="ARBA" id="ARBA00022553"/>
    </source>
</evidence>
<evidence type="ECO:0000256" key="12">
    <source>
        <dbReference type="SAM" id="Phobius"/>
    </source>
</evidence>
<feature type="transmembrane region" description="Helical" evidence="12">
    <location>
        <begin position="9"/>
        <end position="29"/>
    </location>
</feature>
<evidence type="ECO:0000256" key="6">
    <source>
        <dbReference type="ARBA" id="ARBA00022741"/>
    </source>
</evidence>
<evidence type="ECO:0000259" key="13">
    <source>
        <dbReference type="PROSITE" id="PS50109"/>
    </source>
</evidence>
<name>A0A917XVX9_9BACI</name>
<accession>A0A917XVX9</accession>
<feature type="domain" description="Response regulatory" evidence="14">
    <location>
        <begin position="690"/>
        <end position="805"/>
    </location>
</feature>
<evidence type="ECO:0000313" key="15">
    <source>
        <dbReference type="EMBL" id="GGN55684.1"/>
    </source>
</evidence>
<feature type="domain" description="Histidine kinase" evidence="13">
    <location>
        <begin position="916"/>
        <end position="1014"/>
    </location>
</feature>
<dbReference type="InterPro" id="IPR003594">
    <property type="entry name" value="HATPase_dom"/>
</dbReference>
<dbReference type="Gene3D" id="3.30.565.10">
    <property type="entry name" value="Histidine kinase-like ATPase, C-terminal domain"/>
    <property type="match status" value="2"/>
</dbReference>
<proteinExistence type="inferred from homology"/>
<reference evidence="15" key="2">
    <citation type="submission" date="2020-09" db="EMBL/GenBank/DDBJ databases">
        <authorList>
            <person name="Sun Q."/>
            <person name="Ohkuma M."/>
        </authorList>
    </citation>
    <scope>NUCLEOTIDE SEQUENCE</scope>
    <source>
        <strain evidence="15">JCM 17251</strain>
    </source>
</reference>
<keyword evidence="9" id="KW-0902">Two-component regulatory system</keyword>
<dbReference type="Pfam" id="PF02518">
    <property type="entry name" value="HATPase_c"/>
    <property type="match status" value="2"/>
</dbReference>
<dbReference type="CDD" id="cd00082">
    <property type="entry name" value="HisKA"/>
    <property type="match status" value="1"/>
</dbReference>
<keyword evidence="16" id="KW-1185">Reference proteome</keyword>
<dbReference type="Gene3D" id="3.40.50.2300">
    <property type="match status" value="1"/>
</dbReference>
<dbReference type="CDD" id="cd16922">
    <property type="entry name" value="HATPase_EvgS-ArcB-TorS-like"/>
    <property type="match status" value="1"/>
</dbReference>
<dbReference type="FunFam" id="3.30.565.10:FF:000010">
    <property type="entry name" value="Sensor histidine kinase RcsC"/>
    <property type="match status" value="1"/>
</dbReference>
<feature type="transmembrane region" description="Helical" evidence="12">
    <location>
        <begin position="384"/>
        <end position="401"/>
    </location>
</feature>
<dbReference type="InterPro" id="IPR005467">
    <property type="entry name" value="His_kinase_dom"/>
</dbReference>
<keyword evidence="5" id="KW-0808">Transferase</keyword>
<dbReference type="PRINTS" id="PR00344">
    <property type="entry name" value="BCTRLSENSOR"/>
</dbReference>
<dbReference type="Gene3D" id="1.10.287.130">
    <property type="match status" value="1"/>
</dbReference>
<dbReference type="RefSeq" id="WP_188856644.1">
    <property type="nucleotide sequence ID" value="NZ_BMOS01000008.1"/>
</dbReference>
<feature type="transmembrane region" description="Helical" evidence="12">
    <location>
        <begin position="327"/>
        <end position="345"/>
    </location>
</feature>
<feature type="transmembrane region" description="Helical" evidence="12">
    <location>
        <begin position="234"/>
        <end position="254"/>
    </location>
</feature>
<dbReference type="SUPFAM" id="SSF47384">
    <property type="entry name" value="Homodimeric domain of signal transducing histidine kinase"/>
    <property type="match status" value="1"/>
</dbReference>
<comment type="caution">
    <text evidence="15">The sequence shown here is derived from an EMBL/GenBank/DDBJ whole genome shotgun (WGS) entry which is preliminary data.</text>
</comment>
<dbReference type="SUPFAM" id="SSF55874">
    <property type="entry name" value="ATPase domain of HSP90 chaperone/DNA topoisomerase II/histidine kinase"/>
    <property type="match status" value="2"/>
</dbReference>
<dbReference type="SUPFAM" id="SSF52172">
    <property type="entry name" value="CheY-like"/>
    <property type="match status" value="1"/>
</dbReference>
<sequence>MSKKLTKNILILLAIFAALTAFRLLWLFYHAPTDQPIARDGVLDLSDYPLHENQSLTLNGEWIFLPDKLLESPRQLNASMENIPTNFTGGAKNDNHTYGTYYLKIILDETTDLDSLLSIRMPSTKTASALYVNGHLKERSGTASPEESSHVGQGNPYLVSFSPDSHEIEVMLQISNFDTTAGISVGSPIQFGTEKGVQQDIGFQDVLLIAMVVILVLHSLYSLLIFIFISRNKIFLFFALGFLFPAIDELLTYNSAAMEWMNFNYRWSFKFKELIYLGAAFFFVQIMRYLLRTASQYKRFRWLSILYGISALLIVVLPLNILIHVNITFFALYFISFITVVPLALKEYFLFRDESIFIAIVVVGITSGIIWGLIKALSAIEIPFYPFDYICAFLGFAVFWFRRFYRQNQQVIELVDKLEREDKKKDEFLANTSHELRNPLHGLINIAQTILDDKEEDLTDKNRENLELLVSVGHRMAYTLNDLQDFARLQERQIRLQKEAVNIYSAATVVLDMLRFMTRGKDIQFKINIPESFPYVNADPNRLIQIIFNLVHNAIKYTNEGSIAIVAAIDGNMARISVVDTGMGMNQETKETIFQPYEQEDASMTSTGSGVGLGLSICKQLVELHGGTISAASEPGKGSTFAFTLPIADPSEKEAAAIFEANDFFIDQKRVEGQSQTASLSENKNDNSARILLVDDDPVNLKILREMLDSAYDVHTVTNGPEALRIVSEQDFDLVISDIMMPNISGYELTRKIRSLFSLSELPVLLLTARNNPEDIQAGFLSGANDYVAKPVVALEFNSRVEVLTRLKQSVREQLRMEAAWLQAQIQPHFLFNTLNTIASLSEIDTDRMVDLLDHFGNYLRNSFDGSNTESVVSVKHELDLVRSYVYIEQERFSDRLDVVWKVDTDLDFALPPLSIQPLVENAINHGVLKQMEGGTVTIQITKIKEGYEVMIADDGVGIAEDKMSHILDGKQGNRRGVGLANTHHRLVKLYGEGLDVRSELGKGTVIRFSIPLA</sequence>
<reference evidence="15" key="1">
    <citation type="journal article" date="2014" name="Int. J. Syst. Evol. Microbiol.">
        <title>Complete genome sequence of Corynebacterium casei LMG S-19264T (=DSM 44701T), isolated from a smear-ripened cheese.</title>
        <authorList>
            <consortium name="US DOE Joint Genome Institute (JGI-PGF)"/>
            <person name="Walter F."/>
            <person name="Albersmeier A."/>
            <person name="Kalinowski J."/>
            <person name="Ruckert C."/>
        </authorList>
    </citation>
    <scope>NUCLEOTIDE SEQUENCE</scope>
    <source>
        <strain evidence="15">JCM 17251</strain>
    </source>
</reference>